<dbReference type="EMBL" id="WOWK01000001">
    <property type="protein sequence ID" value="KAF0332587.1"/>
    <property type="molecule type" value="Genomic_DNA"/>
</dbReference>
<keyword evidence="2" id="KW-1185">Reference proteome</keyword>
<dbReference type="Proteomes" id="UP000434172">
    <property type="component" value="Unassembled WGS sequence"/>
</dbReference>
<evidence type="ECO:0000313" key="1">
    <source>
        <dbReference type="EMBL" id="KAF0332587.1"/>
    </source>
</evidence>
<evidence type="ECO:0000313" key="2">
    <source>
        <dbReference type="Proteomes" id="UP000434172"/>
    </source>
</evidence>
<protein>
    <submittedName>
        <fullName evidence="1">Uncharacterized protein</fullName>
    </submittedName>
</protein>
<proteinExistence type="predicted"/>
<sequence>MFVFCPENHLPTSAHPRPLASIGSRLALSPSLAVSPIYLVPSPAHTTEAMRGTKYPRLAPTVALHTTRCKRNSWSPSSPG</sequence>
<dbReference type="AlphaFoldDB" id="A0A8H3ZXV3"/>
<name>A0A8H3ZXV3_9PEZI</name>
<accession>A0A8H3ZXV3</accession>
<reference evidence="1 2" key="1">
    <citation type="submission" date="2019-12" db="EMBL/GenBank/DDBJ databases">
        <title>A genome sequence resource for the geographically widespread anthracnose pathogen Colletotrichum asianum.</title>
        <authorList>
            <person name="Meng Y."/>
        </authorList>
    </citation>
    <scope>NUCLEOTIDE SEQUENCE [LARGE SCALE GENOMIC DNA]</scope>
    <source>
        <strain evidence="1 2">ICMP 18580</strain>
    </source>
</reference>
<gene>
    <name evidence="1" type="ORF">GQ607_000603</name>
</gene>
<comment type="caution">
    <text evidence="1">The sequence shown here is derived from an EMBL/GenBank/DDBJ whole genome shotgun (WGS) entry which is preliminary data.</text>
</comment>
<organism evidence="1 2">
    <name type="scientific">Colletotrichum asianum</name>
    <dbReference type="NCBI Taxonomy" id="702518"/>
    <lineage>
        <taxon>Eukaryota</taxon>
        <taxon>Fungi</taxon>
        <taxon>Dikarya</taxon>
        <taxon>Ascomycota</taxon>
        <taxon>Pezizomycotina</taxon>
        <taxon>Sordariomycetes</taxon>
        <taxon>Hypocreomycetidae</taxon>
        <taxon>Glomerellales</taxon>
        <taxon>Glomerellaceae</taxon>
        <taxon>Colletotrichum</taxon>
        <taxon>Colletotrichum gloeosporioides species complex</taxon>
    </lineage>
</organism>